<evidence type="ECO:0000259" key="2">
    <source>
        <dbReference type="Pfam" id="PF12172"/>
    </source>
</evidence>
<dbReference type="SUPFAM" id="SSF50249">
    <property type="entry name" value="Nucleic acid-binding proteins"/>
    <property type="match status" value="1"/>
</dbReference>
<dbReference type="Gene3D" id="6.10.30.10">
    <property type="match status" value="1"/>
</dbReference>
<gene>
    <name evidence="3" type="ORF">METZ01_LOCUS53707</name>
</gene>
<accession>A0A381SI11</accession>
<dbReference type="PANTHER" id="PTHR34075:SF5">
    <property type="entry name" value="BLR3430 PROTEIN"/>
    <property type="match status" value="1"/>
</dbReference>
<evidence type="ECO:0000313" key="3">
    <source>
        <dbReference type="EMBL" id="SVA00853.1"/>
    </source>
</evidence>
<feature type="domain" description="ChsH2 rubredoxin-like zinc ribbon" evidence="2">
    <location>
        <begin position="22"/>
        <end position="52"/>
    </location>
</feature>
<dbReference type="EMBL" id="UINC01002844">
    <property type="protein sequence ID" value="SVA00853.1"/>
    <property type="molecule type" value="Genomic_DNA"/>
</dbReference>
<reference evidence="3" key="1">
    <citation type="submission" date="2018-05" db="EMBL/GenBank/DDBJ databases">
        <authorList>
            <person name="Lanie J.A."/>
            <person name="Ng W.-L."/>
            <person name="Kazmierczak K.M."/>
            <person name="Andrzejewski T.M."/>
            <person name="Davidsen T.M."/>
            <person name="Wayne K.J."/>
            <person name="Tettelin H."/>
            <person name="Glass J.I."/>
            <person name="Rusch D."/>
            <person name="Podicherti R."/>
            <person name="Tsui H.-C.T."/>
            <person name="Winkler M.E."/>
        </authorList>
    </citation>
    <scope>NUCLEOTIDE SEQUENCE</scope>
</reference>
<organism evidence="3">
    <name type="scientific">marine metagenome</name>
    <dbReference type="NCBI Taxonomy" id="408172"/>
    <lineage>
        <taxon>unclassified sequences</taxon>
        <taxon>metagenomes</taxon>
        <taxon>ecological metagenomes</taxon>
    </lineage>
</organism>
<dbReference type="InterPro" id="IPR022002">
    <property type="entry name" value="ChsH2_Znr"/>
</dbReference>
<sequence length="138" mass="15779">MSSAYDKPLPIPFHEELSRPFWEATKRHELIMPVCNDCSQIFFYPREACPNCTSMDLSWKGVSGKGKIYTYTRVRQAVHPSFQSEHGHIYAIIELDEGPKIPSNIVGCEPEDVYVDMKVTAIFENVSDDYTLTKFKPA</sequence>
<protein>
    <recommendedName>
        <fullName evidence="4">DUF35 domain-containing protein</fullName>
    </recommendedName>
</protein>
<proteinExistence type="predicted"/>
<name>A0A381SI11_9ZZZZ</name>
<dbReference type="Pfam" id="PF12172">
    <property type="entry name" value="zf-ChsH2"/>
    <property type="match status" value="1"/>
</dbReference>
<evidence type="ECO:0000259" key="1">
    <source>
        <dbReference type="Pfam" id="PF01796"/>
    </source>
</evidence>
<dbReference type="AlphaFoldDB" id="A0A381SI11"/>
<dbReference type="InterPro" id="IPR012340">
    <property type="entry name" value="NA-bd_OB-fold"/>
</dbReference>
<dbReference type="InterPro" id="IPR002878">
    <property type="entry name" value="ChsH2_C"/>
</dbReference>
<dbReference type="PANTHER" id="PTHR34075">
    <property type="entry name" value="BLR3430 PROTEIN"/>
    <property type="match status" value="1"/>
</dbReference>
<feature type="domain" description="ChsH2 C-terminal OB-fold" evidence="1">
    <location>
        <begin position="59"/>
        <end position="123"/>
    </location>
</feature>
<evidence type="ECO:0008006" key="4">
    <source>
        <dbReference type="Google" id="ProtNLM"/>
    </source>
</evidence>
<dbReference type="InterPro" id="IPR052513">
    <property type="entry name" value="Thioester_dehydratase-like"/>
</dbReference>
<dbReference type="Pfam" id="PF01796">
    <property type="entry name" value="OB_ChsH2_C"/>
    <property type="match status" value="1"/>
</dbReference>